<keyword evidence="13 16" id="KW-0496">Mitochondrion</keyword>
<evidence type="ECO:0000256" key="2">
    <source>
        <dbReference type="ARBA" id="ARBA00012944"/>
    </source>
</evidence>
<reference evidence="20" key="1">
    <citation type="submission" date="2012-06" db="EMBL/GenBank/DDBJ databases">
        <authorList>
            <person name="Zhang J."/>
            <person name="Chen Z."/>
            <person name="Yu D."/>
            <person name="Deng K."/>
            <person name="He K."/>
            <person name="Zheng R.-Q."/>
        </authorList>
    </citation>
    <scope>NUCLEOTIDE SEQUENCE</scope>
</reference>
<dbReference type="Pfam" id="PF06455">
    <property type="entry name" value="NADH5_C"/>
    <property type="match status" value="1"/>
</dbReference>
<reference evidence="20" key="2">
    <citation type="submission" date="2014-12" db="EMBL/GenBank/DDBJ databases">
        <title>Is the species name of Hoplobatrachus chinensis an effecctive name using the mitochondrial genome variability within Hoplobatrachus?</title>
        <authorList>
            <person name="Zhang J.-Y."/>
            <person name="Chen Z."/>
            <person name="Yu D.-N."/>
            <person name="Deng K.-Z."/>
            <person name="He K."/>
        </authorList>
    </citation>
    <scope>NUCLEOTIDE SEQUENCE</scope>
</reference>
<feature type="transmembrane region" description="Helical" evidence="16">
    <location>
        <begin position="46"/>
        <end position="67"/>
    </location>
</feature>
<evidence type="ECO:0000256" key="3">
    <source>
        <dbReference type="ARBA" id="ARBA00021096"/>
    </source>
</evidence>
<keyword evidence="4 16" id="KW-0813">Transport</keyword>
<feature type="transmembrane region" description="Helical" evidence="16">
    <location>
        <begin position="280"/>
        <end position="298"/>
    </location>
</feature>
<evidence type="ECO:0000259" key="18">
    <source>
        <dbReference type="Pfam" id="PF00662"/>
    </source>
</evidence>
<dbReference type="Pfam" id="PF00361">
    <property type="entry name" value="Proton_antipo_M"/>
    <property type="match status" value="1"/>
</dbReference>
<keyword evidence="10 16" id="KW-1133">Transmembrane helix</keyword>
<dbReference type="GO" id="GO:0015990">
    <property type="term" value="P:electron transport coupled proton transport"/>
    <property type="evidence" value="ECO:0007669"/>
    <property type="project" value="TreeGrafter"/>
</dbReference>
<feature type="transmembrane region" description="Helical" evidence="16">
    <location>
        <begin position="412"/>
        <end position="433"/>
    </location>
</feature>
<dbReference type="PANTHER" id="PTHR42829:SF2">
    <property type="entry name" value="NADH-UBIQUINONE OXIDOREDUCTASE CHAIN 5"/>
    <property type="match status" value="1"/>
</dbReference>
<dbReference type="PRINTS" id="PR01434">
    <property type="entry name" value="NADHDHGNASE5"/>
</dbReference>
<feature type="transmembrane region" description="Helical" evidence="16">
    <location>
        <begin position="377"/>
        <end position="400"/>
    </location>
</feature>
<evidence type="ECO:0000256" key="16">
    <source>
        <dbReference type="RuleBase" id="RU003404"/>
    </source>
</evidence>
<evidence type="ECO:0000256" key="12">
    <source>
        <dbReference type="ARBA" id="ARBA00023075"/>
    </source>
</evidence>
<feature type="domain" description="NADH dehydrogenase subunit 5 C-terminal" evidence="19">
    <location>
        <begin position="431"/>
        <end position="610"/>
    </location>
</feature>
<evidence type="ECO:0000256" key="9">
    <source>
        <dbReference type="ARBA" id="ARBA00022982"/>
    </source>
</evidence>
<dbReference type="InterPro" id="IPR001750">
    <property type="entry name" value="ND/Mrp_TM"/>
</dbReference>
<dbReference type="EC" id="7.1.1.2" evidence="2 16"/>
<comment type="catalytic activity">
    <reaction evidence="15 16">
        <text>a ubiquinone + NADH + 5 H(+)(in) = a ubiquinol + NAD(+) + 4 H(+)(out)</text>
        <dbReference type="Rhea" id="RHEA:29091"/>
        <dbReference type="Rhea" id="RHEA-COMP:9565"/>
        <dbReference type="Rhea" id="RHEA-COMP:9566"/>
        <dbReference type="ChEBI" id="CHEBI:15378"/>
        <dbReference type="ChEBI" id="CHEBI:16389"/>
        <dbReference type="ChEBI" id="CHEBI:17976"/>
        <dbReference type="ChEBI" id="CHEBI:57540"/>
        <dbReference type="ChEBI" id="CHEBI:57945"/>
        <dbReference type="EC" id="7.1.1.2"/>
    </reaction>
</comment>
<evidence type="ECO:0000313" key="20">
    <source>
        <dbReference type="EMBL" id="AFO38073.1"/>
    </source>
</evidence>
<feature type="transmembrane region" description="Helical" evidence="16">
    <location>
        <begin position="16"/>
        <end position="34"/>
    </location>
</feature>
<feature type="transmembrane region" description="Helical" evidence="16">
    <location>
        <begin position="128"/>
        <end position="146"/>
    </location>
</feature>
<feature type="transmembrane region" description="Helical" evidence="16">
    <location>
        <begin position="178"/>
        <end position="201"/>
    </location>
</feature>
<dbReference type="GO" id="GO:0003954">
    <property type="term" value="F:NADH dehydrogenase activity"/>
    <property type="evidence" value="ECO:0007669"/>
    <property type="project" value="TreeGrafter"/>
</dbReference>
<geneLocation type="mitochondrion" evidence="20"/>
<evidence type="ECO:0000256" key="13">
    <source>
        <dbReference type="ARBA" id="ARBA00023128"/>
    </source>
</evidence>
<evidence type="ECO:0000259" key="19">
    <source>
        <dbReference type="Pfam" id="PF06455"/>
    </source>
</evidence>
<protein>
    <recommendedName>
        <fullName evidence="3 16">NADH-ubiquinone oxidoreductase chain 5</fullName>
        <ecNumber evidence="2 16">7.1.1.2</ecNumber>
    </recommendedName>
</protein>
<keyword evidence="11 16" id="KW-0520">NAD</keyword>
<dbReference type="GO" id="GO:0008137">
    <property type="term" value="F:NADH dehydrogenase (ubiquinone) activity"/>
    <property type="evidence" value="ECO:0007669"/>
    <property type="project" value="UniProtKB-EC"/>
</dbReference>
<evidence type="ECO:0000256" key="6">
    <source>
        <dbReference type="ARBA" id="ARBA00022692"/>
    </source>
</evidence>
<feature type="transmembrane region" description="Helical" evidence="16">
    <location>
        <begin position="463"/>
        <end position="482"/>
    </location>
</feature>
<evidence type="ECO:0000256" key="10">
    <source>
        <dbReference type="ARBA" id="ARBA00022989"/>
    </source>
</evidence>
<feature type="transmembrane region" description="Helical" evidence="16">
    <location>
        <begin position="310"/>
        <end position="328"/>
    </location>
</feature>
<evidence type="ECO:0000256" key="15">
    <source>
        <dbReference type="ARBA" id="ARBA00049551"/>
    </source>
</evidence>
<gene>
    <name evidence="20" type="primary">ND5</name>
</gene>
<feature type="domain" description="NADH-Ubiquinone oxidoreductase (complex I) chain 5 N-terminal" evidence="18">
    <location>
        <begin position="79"/>
        <end position="128"/>
    </location>
</feature>
<dbReference type="GO" id="GO:0042773">
    <property type="term" value="P:ATP synthesis coupled electron transport"/>
    <property type="evidence" value="ECO:0007669"/>
    <property type="project" value="InterPro"/>
</dbReference>
<evidence type="ECO:0000256" key="14">
    <source>
        <dbReference type="ARBA" id="ARBA00023136"/>
    </source>
</evidence>
<feature type="transmembrane region" description="Helical" evidence="16">
    <location>
        <begin position="334"/>
        <end position="356"/>
    </location>
</feature>
<keyword evidence="12 16" id="KW-0830">Ubiquinone</keyword>
<keyword evidence="8" id="KW-1278">Translocase</keyword>
<evidence type="ECO:0000256" key="7">
    <source>
        <dbReference type="ARBA" id="ARBA00022792"/>
    </source>
</evidence>
<keyword evidence="5" id="KW-0679">Respiratory chain</keyword>
<comment type="subcellular location">
    <subcellularLocation>
        <location evidence="1">Mitochondrion inner membrane</location>
        <topology evidence="1">Multi-pass membrane protein</topology>
    </subcellularLocation>
</comment>
<dbReference type="EMBL" id="JX181763">
    <property type="protein sequence ID" value="AFO38073.1"/>
    <property type="molecule type" value="Genomic_DNA"/>
</dbReference>
<accession>A0A0A6Z622</accession>
<feature type="transmembrane region" description="Helical" evidence="16">
    <location>
        <begin position="87"/>
        <end position="107"/>
    </location>
</feature>
<dbReference type="AlphaFoldDB" id="A0A0A6Z622"/>
<keyword evidence="6 16" id="KW-0812">Transmembrane</keyword>
<dbReference type="InterPro" id="IPR001516">
    <property type="entry name" value="Proton_antipo_N"/>
</dbReference>
<evidence type="ECO:0000256" key="5">
    <source>
        <dbReference type="ARBA" id="ARBA00022660"/>
    </source>
</evidence>
<evidence type="ECO:0000256" key="1">
    <source>
        <dbReference type="ARBA" id="ARBA00004448"/>
    </source>
</evidence>
<evidence type="ECO:0000256" key="4">
    <source>
        <dbReference type="ARBA" id="ARBA00022448"/>
    </source>
</evidence>
<comment type="similarity">
    <text evidence="16">Belongs to the complex I subunit 5 family.</text>
</comment>
<feature type="domain" description="NADH:quinone oxidoreductase/Mrp antiporter transmembrane" evidence="17">
    <location>
        <begin position="145"/>
        <end position="419"/>
    </location>
</feature>
<organism evidence="20">
    <name type="scientific">Hoplobatrachus rugulosus</name>
    <name type="common">Chinese edible frog</name>
    <name type="synonym">Rana rugulosa</name>
    <dbReference type="NCBI Taxonomy" id="110072"/>
    <lineage>
        <taxon>Eukaryota</taxon>
        <taxon>Metazoa</taxon>
        <taxon>Chordata</taxon>
        <taxon>Craniata</taxon>
        <taxon>Vertebrata</taxon>
        <taxon>Euteleostomi</taxon>
        <taxon>Amphibia</taxon>
        <taxon>Batrachia</taxon>
        <taxon>Anura</taxon>
        <taxon>Neobatrachia</taxon>
        <taxon>Ranoidea</taxon>
        <taxon>Dicroglossidae</taxon>
        <taxon>Dicroglossinae</taxon>
        <taxon>Hoplobatrachus</taxon>
    </lineage>
</organism>
<evidence type="ECO:0000256" key="11">
    <source>
        <dbReference type="ARBA" id="ARBA00023027"/>
    </source>
</evidence>
<dbReference type="Pfam" id="PF00662">
    <property type="entry name" value="Proton_antipo_N"/>
    <property type="match status" value="1"/>
</dbReference>
<dbReference type="InterPro" id="IPR003945">
    <property type="entry name" value="NU5C-like"/>
</dbReference>
<keyword evidence="9" id="KW-0249">Electron transport</keyword>
<feature type="transmembrane region" description="Helical" evidence="16">
    <location>
        <begin position="254"/>
        <end position="274"/>
    </location>
</feature>
<dbReference type="GO" id="GO:0005743">
    <property type="term" value="C:mitochondrial inner membrane"/>
    <property type="evidence" value="ECO:0007669"/>
    <property type="project" value="UniProtKB-SubCell"/>
</dbReference>
<sequence length="615" mass="68486">MTHHAQAFSNIPLPELVAGTFTFLAVLSLLSPFFRRWVNFDENATFAVKTAFYLSLVPLLVLIVHGTDNTMKISLSFPWFNTFCSSFAFWTTFDLYQIIFLPIALFVSGSILHFSTWYMHTDPKMRMFSAHLLIFLLAMILLISAGNLTLLFTGWEAVGIMSFLLIGWYSSRVEAATAALMAVIYNRIGDITLMAAFTWLIKFGGSSSLDYLFSHGAPTPIIIFFMVSAASKSAQFMFHPWLISAMEGPTPVSALLHSSTMVVAGVFLLIRLHPLFSNNPLALTVCLCLGALTSTFAAWSATMQNDVKKIIALSTSSQLGLMMVAIGINLPNLAFFHMCTHAFFKAMLFLCSGVIIHNLKDTQDIRHMGGLLKSLPVTSACMTLGSLALMGTPFLIAFYSKDAIIEAATNSYINSAALLLTLAATSCSALYSLRLIYSTLLRWPRTTVPVHSFEEPQVVKTPLLRLALGTIVGGPLLFWMLFPSFPKEATLPEHLKWAALLITLISFFLGLLVAWRYHWSRPPEDHSPYKEFDPALMEHSIHRVASDVVLDSAWQVTAFGIEHALWKRMTLDKLPSAQLDPIKTLHMSHKALIQLYLATFFVTLNEIFVLLYVFA</sequence>
<feature type="transmembrane region" description="Helical" evidence="16">
    <location>
        <begin position="221"/>
        <end position="242"/>
    </location>
</feature>
<dbReference type="PANTHER" id="PTHR42829">
    <property type="entry name" value="NADH-UBIQUINONE OXIDOREDUCTASE CHAIN 5"/>
    <property type="match status" value="1"/>
</dbReference>
<feature type="transmembrane region" description="Helical" evidence="16">
    <location>
        <begin position="152"/>
        <end position="171"/>
    </location>
</feature>
<keyword evidence="14 16" id="KW-0472">Membrane</keyword>
<evidence type="ECO:0000256" key="8">
    <source>
        <dbReference type="ARBA" id="ARBA00022967"/>
    </source>
</evidence>
<keyword evidence="7" id="KW-0999">Mitochondrion inner membrane</keyword>
<evidence type="ECO:0000259" key="17">
    <source>
        <dbReference type="Pfam" id="PF00361"/>
    </source>
</evidence>
<name>A0A0A6Z622_HOPRU</name>
<feature type="transmembrane region" description="Helical" evidence="16">
    <location>
        <begin position="494"/>
        <end position="515"/>
    </location>
</feature>
<dbReference type="InterPro" id="IPR010934">
    <property type="entry name" value="NADH_DH_su5_C"/>
</dbReference>
<comment type="function">
    <text evidence="16">Core subunit of the mitochondrial membrane respiratory chain NADH dehydrogenase (Complex I) which catalyzes electron transfer from NADH through the respiratory chain, using ubiquinone as an electron acceptor. Essential for the catalytic activity and assembly of complex I.</text>
</comment>
<feature type="transmembrane region" description="Helical" evidence="16">
    <location>
        <begin position="595"/>
        <end position="614"/>
    </location>
</feature>
<proteinExistence type="inferred from homology"/>